<evidence type="ECO:0000256" key="2">
    <source>
        <dbReference type="ARBA" id="ARBA00004687"/>
    </source>
</evidence>
<dbReference type="InterPro" id="IPR009580">
    <property type="entry name" value="GPI_biosynthesis_protein_Pig-F"/>
</dbReference>
<evidence type="ECO:0000256" key="7">
    <source>
        <dbReference type="ARBA" id="ARBA00022824"/>
    </source>
</evidence>
<dbReference type="Proteomes" id="UP000774326">
    <property type="component" value="Unassembled WGS sequence"/>
</dbReference>
<comment type="subcellular location">
    <subcellularLocation>
        <location evidence="1">Endoplasmic reticulum membrane</location>
        <topology evidence="1">Multi-pass membrane protein</topology>
    </subcellularLocation>
</comment>
<protein>
    <recommendedName>
        <fullName evidence="4">Glycosylphosphatidylinositol anchor biosynthesis protein 11</fullName>
    </recommendedName>
</protein>
<evidence type="ECO:0000256" key="5">
    <source>
        <dbReference type="ARBA" id="ARBA00022502"/>
    </source>
</evidence>
<evidence type="ECO:0000313" key="12">
    <source>
        <dbReference type="EMBL" id="KAH3683370.1"/>
    </source>
</evidence>
<comment type="similarity">
    <text evidence="3">Belongs to the PIGF family.</text>
</comment>
<dbReference type="GO" id="GO:0006506">
    <property type="term" value="P:GPI anchor biosynthetic process"/>
    <property type="evidence" value="ECO:0007669"/>
    <property type="project" value="UniProtKB-KW"/>
</dbReference>
<accession>A0A9P8Q592</accession>
<evidence type="ECO:0000256" key="3">
    <source>
        <dbReference type="ARBA" id="ARBA00007978"/>
    </source>
</evidence>
<dbReference type="AlphaFoldDB" id="A0A9P8Q592"/>
<evidence type="ECO:0000256" key="1">
    <source>
        <dbReference type="ARBA" id="ARBA00004477"/>
    </source>
</evidence>
<dbReference type="EMBL" id="JAEUBG010003147">
    <property type="protein sequence ID" value="KAH3683370.1"/>
    <property type="molecule type" value="Genomic_DNA"/>
</dbReference>
<sequence length="288" mass="31688">MVKKQAKKSVKFTTSQTLLSASVKDLKTDESIVLPNSVNDSDSEFDFNHQRGSSSSSSTSSLTSQTSLASRDTIRFNFSLQALPLVQTLGFIVSMYQDYSTPAKIHSYLITQNCVFSIWQLFYGTILISSITEITHTTGSTIIKKSTASTSSSTTIKHKHIKFHLVKDWPLFPLTLTIALTLLIPSVYVLLVLFGAPFNPAYFTQNLLLSWHVVNMILPLLLTYVKIGKVSQGTIVKLTLLVLVGCWLGAVVVPLDWDRPWQTWPLPIVFGAFIGGVLSGVAAACNLL</sequence>
<keyword evidence="13" id="KW-1185">Reference proteome</keyword>
<comment type="pathway">
    <text evidence="2">Glycolipid biosynthesis; glycosylphosphatidylinositol-anchor biosynthesis.</text>
</comment>
<keyword evidence="7" id="KW-0256">Endoplasmic reticulum</keyword>
<evidence type="ECO:0000256" key="4">
    <source>
        <dbReference type="ARBA" id="ARBA00020927"/>
    </source>
</evidence>
<feature type="transmembrane region" description="Helical" evidence="11">
    <location>
        <begin position="234"/>
        <end position="255"/>
    </location>
</feature>
<dbReference type="OrthoDB" id="3980320at2759"/>
<comment type="caution">
    <text evidence="12">The sequence shown here is derived from an EMBL/GenBank/DDBJ whole genome shotgun (WGS) entry which is preliminary data.</text>
</comment>
<feature type="transmembrane region" description="Helical" evidence="11">
    <location>
        <begin position="208"/>
        <end position="227"/>
    </location>
</feature>
<evidence type="ECO:0000256" key="10">
    <source>
        <dbReference type="SAM" id="MobiDB-lite"/>
    </source>
</evidence>
<feature type="transmembrane region" description="Helical" evidence="11">
    <location>
        <begin position="171"/>
        <end position="196"/>
    </location>
</feature>
<organism evidence="12 13">
    <name type="scientific">Wickerhamomyces pijperi</name>
    <name type="common">Yeast</name>
    <name type="synonym">Pichia pijperi</name>
    <dbReference type="NCBI Taxonomy" id="599730"/>
    <lineage>
        <taxon>Eukaryota</taxon>
        <taxon>Fungi</taxon>
        <taxon>Dikarya</taxon>
        <taxon>Ascomycota</taxon>
        <taxon>Saccharomycotina</taxon>
        <taxon>Saccharomycetes</taxon>
        <taxon>Phaffomycetales</taxon>
        <taxon>Wickerhamomycetaceae</taxon>
        <taxon>Wickerhamomyces</taxon>
    </lineage>
</organism>
<gene>
    <name evidence="12" type="ORF">WICPIJ_005659</name>
</gene>
<keyword evidence="8 11" id="KW-1133">Transmembrane helix</keyword>
<reference evidence="12" key="1">
    <citation type="journal article" date="2021" name="Open Biol.">
        <title>Shared evolutionary footprints suggest mitochondrial oxidative damage underlies multiple complex I losses in fungi.</title>
        <authorList>
            <person name="Schikora-Tamarit M.A."/>
            <person name="Marcet-Houben M."/>
            <person name="Nosek J."/>
            <person name="Gabaldon T."/>
        </authorList>
    </citation>
    <scope>NUCLEOTIDE SEQUENCE</scope>
    <source>
        <strain evidence="12">CBS2887</strain>
    </source>
</reference>
<proteinExistence type="inferred from homology"/>
<keyword evidence="6 11" id="KW-0812">Transmembrane</keyword>
<dbReference type="Pfam" id="PF06699">
    <property type="entry name" value="PIG-F"/>
    <property type="match status" value="1"/>
</dbReference>
<feature type="region of interest" description="Disordered" evidence="10">
    <location>
        <begin position="36"/>
        <end position="62"/>
    </location>
</feature>
<keyword evidence="5" id="KW-0337">GPI-anchor biosynthesis</keyword>
<keyword evidence="9 11" id="KW-0472">Membrane</keyword>
<evidence type="ECO:0000256" key="9">
    <source>
        <dbReference type="ARBA" id="ARBA00023136"/>
    </source>
</evidence>
<dbReference type="GO" id="GO:0005789">
    <property type="term" value="C:endoplasmic reticulum membrane"/>
    <property type="evidence" value="ECO:0007669"/>
    <property type="project" value="UniProtKB-SubCell"/>
</dbReference>
<evidence type="ECO:0000256" key="8">
    <source>
        <dbReference type="ARBA" id="ARBA00022989"/>
    </source>
</evidence>
<evidence type="ECO:0000313" key="13">
    <source>
        <dbReference type="Proteomes" id="UP000774326"/>
    </source>
</evidence>
<evidence type="ECO:0000256" key="6">
    <source>
        <dbReference type="ARBA" id="ARBA00022692"/>
    </source>
</evidence>
<feature type="compositionally biased region" description="Low complexity" evidence="10">
    <location>
        <begin position="53"/>
        <end position="62"/>
    </location>
</feature>
<reference evidence="12" key="2">
    <citation type="submission" date="2021-01" db="EMBL/GenBank/DDBJ databases">
        <authorList>
            <person name="Schikora-Tamarit M.A."/>
        </authorList>
    </citation>
    <scope>NUCLEOTIDE SEQUENCE</scope>
    <source>
        <strain evidence="12">CBS2887</strain>
    </source>
</reference>
<evidence type="ECO:0000256" key="11">
    <source>
        <dbReference type="SAM" id="Phobius"/>
    </source>
</evidence>
<name>A0A9P8Q592_WICPI</name>
<feature type="transmembrane region" description="Helical" evidence="11">
    <location>
        <begin position="267"/>
        <end position="287"/>
    </location>
</feature>